<accession>A0AAV1HZZ8</accession>
<name>A0AAV1HZZ8_9CHLO</name>
<proteinExistence type="predicted"/>
<evidence type="ECO:0000313" key="2">
    <source>
        <dbReference type="EMBL" id="CAK0754863.1"/>
    </source>
</evidence>
<dbReference type="InterPro" id="IPR049551">
    <property type="entry name" value="PKS_DH_C"/>
</dbReference>
<sequence length="415" mass="45943">MCSIGLSGVLLTCVDDHGSLPKSAKRSWSLMRSSLKLSRVPTNAMTATISPPSPDLQSGYHMHPSLMDATLHLLAAALFNRDSKPATTMLPVGMDAIACSGIALKDQALSIAQPSSNYSKQSVLCQYKMFSNQYHIMHIKDLIAREAKTFGNPKHMHTSDKFVVPSSKLLYELHWQVEKPKHSCLVHNITVSNGEYLKQFESVHLIHQPDGLCMQHKQQSNQSSSCQSDHLRDDDGAKLECNKAEIKSSEPVIATMQLVNRLLQIWQNMSAEWQYKQVILITRRHLGTYMARADSSDYVHEAFAALMRVAAAENPNMQIACLTTDLMAKPVRKESQLGASDNHNGPFGRGDSSCCILQPCLIQSSISVDPPNHHYMPHPRGALENLTLIPMKTSVPGLGEVKVCIEPLQPQLRCA</sequence>
<evidence type="ECO:0000313" key="3">
    <source>
        <dbReference type="Proteomes" id="UP001314263"/>
    </source>
</evidence>
<protein>
    <recommendedName>
        <fullName evidence="1">Polyketide synthase dehydratase domain-containing protein</fullName>
    </recommendedName>
</protein>
<dbReference type="Pfam" id="PF14765">
    <property type="entry name" value="PS-DH"/>
    <property type="match status" value="1"/>
</dbReference>
<dbReference type="Gene3D" id="3.40.50.720">
    <property type="entry name" value="NAD(P)-binding Rossmann-like Domain"/>
    <property type="match status" value="1"/>
</dbReference>
<dbReference type="AlphaFoldDB" id="A0AAV1HZZ8"/>
<evidence type="ECO:0000259" key="1">
    <source>
        <dbReference type="Pfam" id="PF14765"/>
    </source>
</evidence>
<feature type="domain" description="Polyketide synthase dehydratase" evidence="1">
    <location>
        <begin position="46"/>
        <end position="101"/>
    </location>
</feature>
<reference evidence="2 3" key="1">
    <citation type="submission" date="2023-10" db="EMBL/GenBank/DDBJ databases">
        <authorList>
            <person name="Maclean D."/>
            <person name="Macfadyen A."/>
        </authorList>
    </citation>
    <scope>NUCLEOTIDE SEQUENCE [LARGE SCALE GENOMIC DNA]</scope>
</reference>
<organism evidence="2 3">
    <name type="scientific">Coccomyxa viridis</name>
    <dbReference type="NCBI Taxonomy" id="1274662"/>
    <lineage>
        <taxon>Eukaryota</taxon>
        <taxon>Viridiplantae</taxon>
        <taxon>Chlorophyta</taxon>
        <taxon>core chlorophytes</taxon>
        <taxon>Trebouxiophyceae</taxon>
        <taxon>Trebouxiophyceae incertae sedis</taxon>
        <taxon>Coccomyxaceae</taxon>
        <taxon>Coccomyxa</taxon>
    </lineage>
</organism>
<comment type="caution">
    <text evidence="2">The sequence shown here is derived from an EMBL/GenBank/DDBJ whole genome shotgun (WGS) entry which is preliminary data.</text>
</comment>
<dbReference type="Proteomes" id="UP001314263">
    <property type="component" value="Unassembled WGS sequence"/>
</dbReference>
<dbReference type="EMBL" id="CAUYUE010000003">
    <property type="protein sequence ID" value="CAK0754863.1"/>
    <property type="molecule type" value="Genomic_DNA"/>
</dbReference>
<gene>
    <name evidence="2" type="ORF">CVIRNUC_002330</name>
</gene>
<keyword evidence="3" id="KW-1185">Reference proteome</keyword>
<dbReference type="Gene3D" id="3.10.129.120">
    <property type="match status" value="1"/>
</dbReference>